<dbReference type="PANTHER" id="PTHR33240:SF15">
    <property type="entry name" value="GAG-PRO-LIKE PROTEIN"/>
    <property type="match status" value="1"/>
</dbReference>
<proteinExistence type="predicted"/>
<gene>
    <name evidence="1" type="ORF">CR513_45969</name>
</gene>
<evidence type="ECO:0000313" key="2">
    <source>
        <dbReference type="Proteomes" id="UP000257109"/>
    </source>
</evidence>
<dbReference type="Proteomes" id="UP000257109">
    <property type="component" value="Unassembled WGS sequence"/>
</dbReference>
<dbReference type="EMBL" id="QJKJ01010220">
    <property type="protein sequence ID" value="RDX74304.1"/>
    <property type="molecule type" value="Genomic_DNA"/>
</dbReference>
<name>A0A371F7N8_MUCPR</name>
<evidence type="ECO:0000313" key="1">
    <source>
        <dbReference type="EMBL" id="RDX74304.1"/>
    </source>
</evidence>
<accession>A0A371F7N8</accession>
<organism evidence="1 2">
    <name type="scientific">Mucuna pruriens</name>
    <name type="common">Velvet bean</name>
    <name type="synonym">Dolichos pruriens</name>
    <dbReference type="NCBI Taxonomy" id="157652"/>
    <lineage>
        <taxon>Eukaryota</taxon>
        <taxon>Viridiplantae</taxon>
        <taxon>Streptophyta</taxon>
        <taxon>Embryophyta</taxon>
        <taxon>Tracheophyta</taxon>
        <taxon>Spermatophyta</taxon>
        <taxon>Magnoliopsida</taxon>
        <taxon>eudicotyledons</taxon>
        <taxon>Gunneridae</taxon>
        <taxon>Pentapetalae</taxon>
        <taxon>rosids</taxon>
        <taxon>fabids</taxon>
        <taxon>Fabales</taxon>
        <taxon>Fabaceae</taxon>
        <taxon>Papilionoideae</taxon>
        <taxon>50 kb inversion clade</taxon>
        <taxon>NPAAA clade</taxon>
        <taxon>indigoferoid/millettioid clade</taxon>
        <taxon>Phaseoleae</taxon>
        <taxon>Mucuna</taxon>
    </lineage>
</organism>
<sequence>MGKSRGEWCDFHRACVHSTEDCWTLGAQLEGLLQQGHLSQYVCQASKGMGRFRGDGSSTGHSESVRIALGHPGRPPLTTRELLRPSSEEDYHFVTPTRKKGGEFASHTILTWANLTPLGDRKRTGPPIIFLDQDIRRRTASRDEPMVISVVAVDYKIEQVLVDQDSLANILFWSNFQKMELPRLTESSGVPIKGTVELDMVFGEGSSARVIPVLYTVVEAKAFYNIIMGQPTLNKLKAIVSTYHLYMKYPIGEGVGSVWADSHVARRCYEDSLKVRQCMLAINLDLRCQYEHERPHLTKEVKDVQVGPKEAQKTKIGTTMNLEEEADLMHFLRRNNDVFAWSPNDMPDIDPGFMYHQLSIMPGARSITQKKRKHEEKRKAIK</sequence>
<keyword evidence="2" id="KW-1185">Reference proteome</keyword>
<dbReference type="PANTHER" id="PTHR33240">
    <property type="entry name" value="OS08G0508500 PROTEIN"/>
    <property type="match status" value="1"/>
</dbReference>
<reference evidence="1" key="1">
    <citation type="submission" date="2018-05" db="EMBL/GenBank/DDBJ databases">
        <title>Draft genome of Mucuna pruriens seed.</title>
        <authorList>
            <person name="Nnadi N.E."/>
            <person name="Vos R."/>
            <person name="Hasami M.H."/>
            <person name="Devisetty U.K."/>
            <person name="Aguiy J.C."/>
        </authorList>
    </citation>
    <scope>NUCLEOTIDE SEQUENCE [LARGE SCALE GENOMIC DNA]</scope>
    <source>
        <strain evidence="1">JCA_2017</strain>
    </source>
</reference>
<feature type="non-terminal residue" evidence="1">
    <location>
        <position position="1"/>
    </location>
</feature>
<dbReference type="AlphaFoldDB" id="A0A371F7N8"/>
<protein>
    <submittedName>
        <fullName evidence="1">Uncharacterized protein</fullName>
    </submittedName>
</protein>
<comment type="caution">
    <text evidence="1">The sequence shown here is derived from an EMBL/GenBank/DDBJ whole genome shotgun (WGS) entry which is preliminary data.</text>
</comment>